<dbReference type="EMBL" id="AAUV01000043">
    <property type="protein sequence ID" value="EAV39742.1"/>
    <property type="molecule type" value="Genomic_DNA"/>
</dbReference>
<comment type="caution">
    <text evidence="1">The sequence shown here is derived from an EMBL/GenBank/DDBJ whole genome shotgun (WGS) entry which is preliminary data.</text>
</comment>
<gene>
    <name evidence="1" type="ORF">OENOO_48039</name>
</gene>
<protein>
    <submittedName>
        <fullName evidence="1">Uncharacterized protein</fullName>
    </submittedName>
</protein>
<dbReference type="HOGENOM" id="CLU_1883643_0_0_9"/>
<name>A0NIG7_OENOE</name>
<dbReference type="AlphaFoldDB" id="A0NIG7"/>
<accession>A0NIG7</accession>
<organism evidence="1 2">
    <name type="scientific">Oenococcus oeni ATCC BAA-1163</name>
    <dbReference type="NCBI Taxonomy" id="379360"/>
    <lineage>
        <taxon>Bacteria</taxon>
        <taxon>Bacillati</taxon>
        <taxon>Bacillota</taxon>
        <taxon>Bacilli</taxon>
        <taxon>Lactobacillales</taxon>
        <taxon>Lactobacillaceae</taxon>
        <taxon>Oenococcus</taxon>
    </lineage>
</organism>
<proteinExistence type="predicted"/>
<sequence length="138" mass="16195">MISMCILFFCNLINNLVMSNSELLNRIDNELTGFTNEFDKHFPDGELHDFDREKIEQNNARIFFRMDCSDCYCFLHEIMGNKKADSNQIFNFKTRVYTLQGSLSGLSNHIEITEAVYKKLIIHLKRIFKLSDQLNANE</sequence>
<dbReference type="Proteomes" id="UP000003346">
    <property type="component" value="Unassembled WGS sequence"/>
</dbReference>
<evidence type="ECO:0000313" key="1">
    <source>
        <dbReference type="EMBL" id="EAV39742.1"/>
    </source>
</evidence>
<evidence type="ECO:0000313" key="2">
    <source>
        <dbReference type="Proteomes" id="UP000003346"/>
    </source>
</evidence>
<reference evidence="1 2" key="1">
    <citation type="submission" date="2006-11" db="EMBL/GenBank/DDBJ databases">
        <authorList>
            <consortium name="Laboratoire de Microbiologie (Universite Bourgogne)"/>
            <consortium name="GENOME Express"/>
            <consortium name="UMR Oenologie Ampelologie (Universite Bordeaux 2)"/>
            <person name="Guzzo J."/>
        </authorList>
    </citation>
    <scope>NUCLEOTIDE SEQUENCE [LARGE SCALE GENOMIC DNA]</scope>
    <source>
        <strain evidence="1 2">ATCC BAA-1163</strain>
    </source>
</reference>